<dbReference type="AlphaFoldDB" id="A0AAD9IGS3"/>
<dbReference type="EMBL" id="JASFZW010000006">
    <property type="protein sequence ID" value="KAK2077366.1"/>
    <property type="molecule type" value="Genomic_DNA"/>
</dbReference>
<evidence type="ECO:0000313" key="2">
    <source>
        <dbReference type="EMBL" id="KAK2077366.1"/>
    </source>
</evidence>
<proteinExistence type="predicted"/>
<keyword evidence="3" id="KW-1185">Reference proteome</keyword>
<protein>
    <submittedName>
        <fullName evidence="2">Uncharacterized protein</fullName>
    </submittedName>
</protein>
<dbReference type="Proteomes" id="UP001255856">
    <property type="component" value="Unassembled WGS sequence"/>
</dbReference>
<comment type="caution">
    <text evidence="2">The sequence shown here is derived from an EMBL/GenBank/DDBJ whole genome shotgun (WGS) entry which is preliminary data.</text>
</comment>
<evidence type="ECO:0000256" key="1">
    <source>
        <dbReference type="SAM" id="MobiDB-lite"/>
    </source>
</evidence>
<organism evidence="2 3">
    <name type="scientific">Prototheca wickerhamii</name>
    <dbReference type="NCBI Taxonomy" id="3111"/>
    <lineage>
        <taxon>Eukaryota</taxon>
        <taxon>Viridiplantae</taxon>
        <taxon>Chlorophyta</taxon>
        <taxon>core chlorophytes</taxon>
        <taxon>Trebouxiophyceae</taxon>
        <taxon>Chlorellales</taxon>
        <taxon>Chlorellaceae</taxon>
        <taxon>Prototheca</taxon>
    </lineage>
</organism>
<sequence length="619" mass="65712">MVSAAEKPESRANSTLVIYIYNAEDAEEQQNLLFFINFAIAADDGVTYRIVVTSGGKVLPPPSQPPLPANAEYMQVHDCTTSWGVLGALTRSGLLPSKAYTVVVDSRVRGPFLPSYAASAMHWTEAFTNRLTGVVKMVGSVISCEGAPRGGHAAMEWRLNPHVVPHAWATDAEGWRLLSSDPTIMQCFDSRWDTKYYSDVGAGLAMLRAGHNIDSLLTRYQGVDWWSEASWDCNGRVSPEGEMQYDGASVTPYEVMFVRVNVGRVQADWSSVSVALKYHEWMRAAAAFRPAVQRNAWTEEPWRLRAVKMATMNARGPGCFDFGYYASHNPDLAADAGDPLRLWEHWMLLGQFQARPHRFSCPVQMGSTYRVAYLRARGGTCFDHNYYLDNNQDLKGAGMTSAAELFGHYTYFGQFEQRPARFACPDTWHDLAGGYESVPVGTKEEVLLSLRAFAASTLEGRGLIPAPPSLYAFNASTLTSAGEGADGQAAEQAAGDAGALANQSAVADPTVTAAQDAIAAATTHDDAKVATAHDAIAAATAHDDAAAVAATNAAAAETHDAAATGQDAGQAAAAQAGVAKDNGSAAATTGVAAQDAGATTGDAATGTVGDTATTTVQAT</sequence>
<reference evidence="2" key="1">
    <citation type="submission" date="2021-01" db="EMBL/GenBank/DDBJ databases">
        <authorList>
            <person name="Eckstrom K.M.E."/>
        </authorList>
    </citation>
    <scope>NUCLEOTIDE SEQUENCE</scope>
    <source>
        <strain evidence="2">UVCC 0001</strain>
    </source>
</reference>
<name>A0AAD9IGS3_PROWI</name>
<gene>
    <name evidence="2" type="ORF">QBZ16_004211</name>
</gene>
<evidence type="ECO:0000313" key="3">
    <source>
        <dbReference type="Proteomes" id="UP001255856"/>
    </source>
</evidence>
<accession>A0AAD9IGS3</accession>
<feature type="region of interest" description="Disordered" evidence="1">
    <location>
        <begin position="597"/>
        <end position="619"/>
    </location>
</feature>